<organism evidence="3 4">
    <name type="scientific">Cryphonectria parasitica (strain ATCC 38755 / EP155)</name>
    <dbReference type="NCBI Taxonomy" id="660469"/>
    <lineage>
        <taxon>Eukaryota</taxon>
        <taxon>Fungi</taxon>
        <taxon>Dikarya</taxon>
        <taxon>Ascomycota</taxon>
        <taxon>Pezizomycotina</taxon>
        <taxon>Sordariomycetes</taxon>
        <taxon>Sordariomycetidae</taxon>
        <taxon>Diaporthales</taxon>
        <taxon>Cryphonectriaceae</taxon>
        <taxon>Cryphonectria-Endothia species complex</taxon>
        <taxon>Cryphonectria</taxon>
    </lineage>
</organism>
<dbReference type="RefSeq" id="XP_040772947.1">
    <property type="nucleotide sequence ID" value="XM_040923816.1"/>
</dbReference>
<proteinExistence type="predicted"/>
<comment type="caution">
    <text evidence="3">The sequence shown here is derived from an EMBL/GenBank/DDBJ whole genome shotgun (WGS) entry which is preliminary data.</text>
</comment>
<evidence type="ECO:0000256" key="1">
    <source>
        <dbReference type="SAM" id="MobiDB-lite"/>
    </source>
</evidence>
<feature type="region of interest" description="Disordered" evidence="1">
    <location>
        <begin position="149"/>
        <end position="170"/>
    </location>
</feature>
<dbReference type="Pfam" id="PF20415">
    <property type="entry name" value="DUF6699"/>
    <property type="match status" value="1"/>
</dbReference>
<evidence type="ECO:0000313" key="3">
    <source>
        <dbReference type="EMBL" id="KAF3761968.1"/>
    </source>
</evidence>
<name>A0A9P4XVW0_CRYP1</name>
<evidence type="ECO:0000259" key="2">
    <source>
        <dbReference type="Pfam" id="PF20415"/>
    </source>
</evidence>
<reference evidence="3" key="1">
    <citation type="journal article" date="2020" name="Phytopathology">
        <title>Genome sequence of the chestnut blight fungus Cryphonectria parasitica EP155: A fundamental resource for an archetypical invasive plant pathogen.</title>
        <authorList>
            <person name="Crouch J.A."/>
            <person name="Dawe A."/>
            <person name="Aerts A."/>
            <person name="Barry K."/>
            <person name="Churchill A.C.L."/>
            <person name="Grimwood J."/>
            <person name="Hillman B."/>
            <person name="Milgroom M.G."/>
            <person name="Pangilinan J."/>
            <person name="Smith M."/>
            <person name="Salamov A."/>
            <person name="Schmutz J."/>
            <person name="Yadav J."/>
            <person name="Grigoriev I.V."/>
            <person name="Nuss D."/>
        </authorList>
    </citation>
    <scope>NUCLEOTIDE SEQUENCE</scope>
    <source>
        <strain evidence="3">EP155</strain>
    </source>
</reference>
<dbReference type="OrthoDB" id="5363135at2759"/>
<sequence>MTEPLAKVDSAVDGVDVKDNKTVKKPRQSTVAAAGVFKLEDLVEEGKTIQIAKQTQKTGWKINTSPNTVEDKDILKLHLTEPPIKKIDLHFPLGLEVTARNLKGVTIKDAMDAIHKPYKKKQDDELPEAYLKGFEYDPEESKTRLVVHLTSTPEVESTGGKKKKKNKGEE</sequence>
<dbReference type="InterPro" id="IPR046522">
    <property type="entry name" value="DUF6699"/>
</dbReference>
<accession>A0A9P4XVW0</accession>
<dbReference type="GeneID" id="63840945"/>
<dbReference type="EMBL" id="MU032351">
    <property type="protein sequence ID" value="KAF3761968.1"/>
    <property type="molecule type" value="Genomic_DNA"/>
</dbReference>
<protein>
    <recommendedName>
        <fullName evidence="2">DUF6699 domain-containing protein</fullName>
    </recommendedName>
</protein>
<feature type="domain" description="DUF6699" evidence="2">
    <location>
        <begin position="64"/>
        <end position="126"/>
    </location>
</feature>
<evidence type="ECO:0000313" key="4">
    <source>
        <dbReference type="Proteomes" id="UP000803844"/>
    </source>
</evidence>
<dbReference type="Proteomes" id="UP000803844">
    <property type="component" value="Unassembled WGS sequence"/>
</dbReference>
<dbReference type="AlphaFoldDB" id="A0A9P4XVW0"/>
<gene>
    <name evidence="3" type="ORF">M406DRAFT_358165</name>
</gene>
<keyword evidence="4" id="KW-1185">Reference proteome</keyword>
<feature type="compositionally biased region" description="Basic residues" evidence="1">
    <location>
        <begin position="160"/>
        <end position="170"/>
    </location>
</feature>